<keyword evidence="3" id="KW-1185">Reference proteome</keyword>
<dbReference type="STRING" id="246409.I1CE56"/>
<proteinExistence type="predicted"/>
<feature type="region of interest" description="Disordered" evidence="1">
    <location>
        <begin position="1"/>
        <end position="36"/>
    </location>
</feature>
<dbReference type="GeneID" id="93618412"/>
<protein>
    <submittedName>
        <fullName evidence="2">Uncharacterized protein</fullName>
    </submittedName>
</protein>
<sequence length="111" mass="12594">MMARMLFQKGRESLEDGIDVDERKRGSGRPAGSPSILSDAHKDCLIKAIDNNPAIIIDEMMESLTNELMGLKVSKIMVFILSTNKYNINFKRASLHPVERNTPKRIEGRYE</sequence>
<reference evidence="2 3" key="1">
    <citation type="journal article" date="2009" name="PLoS Genet.">
        <title>Genomic analysis of the basal lineage fungus Rhizopus oryzae reveals a whole-genome duplication.</title>
        <authorList>
            <person name="Ma L.-J."/>
            <person name="Ibrahim A.S."/>
            <person name="Skory C."/>
            <person name="Grabherr M.G."/>
            <person name="Burger G."/>
            <person name="Butler M."/>
            <person name="Elias M."/>
            <person name="Idnurm A."/>
            <person name="Lang B.F."/>
            <person name="Sone T."/>
            <person name="Abe A."/>
            <person name="Calvo S.E."/>
            <person name="Corrochano L.M."/>
            <person name="Engels R."/>
            <person name="Fu J."/>
            <person name="Hansberg W."/>
            <person name="Kim J.-M."/>
            <person name="Kodira C.D."/>
            <person name="Koehrsen M.J."/>
            <person name="Liu B."/>
            <person name="Miranda-Saavedra D."/>
            <person name="O'Leary S."/>
            <person name="Ortiz-Castellanos L."/>
            <person name="Poulter R."/>
            <person name="Rodriguez-Romero J."/>
            <person name="Ruiz-Herrera J."/>
            <person name="Shen Y.-Q."/>
            <person name="Zeng Q."/>
            <person name="Galagan J."/>
            <person name="Birren B.W."/>
            <person name="Cuomo C.A."/>
            <person name="Wickes B.L."/>
        </authorList>
    </citation>
    <scope>NUCLEOTIDE SEQUENCE [LARGE SCALE GENOMIC DNA]</scope>
    <source>
        <strain evidence="3">RA 99-880 / ATCC MYA-4621 / FGSC 9543 / NRRL 43880</strain>
    </source>
</reference>
<organism evidence="2 3">
    <name type="scientific">Rhizopus delemar (strain RA 99-880 / ATCC MYA-4621 / FGSC 9543 / NRRL 43880)</name>
    <name type="common">Mucormycosis agent</name>
    <name type="synonym">Rhizopus arrhizus var. delemar</name>
    <dbReference type="NCBI Taxonomy" id="246409"/>
    <lineage>
        <taxon>Eukaryota</taxon>
        <taxon>Fungi</taxon>
        <taxon>Fungi incertae sedis</taxon>
        <taxon>Mucoromycota</taxon>
        <taxon>Mucoromycotina</taxon>
        <taxon>Mucoromycetes</taxon>
        <taxon>Mucorales</taxon>
        <taxon>Mucorineae</taxon>
        <taxon>Rhizopodaceae</taxon>
        <taxon>Rhizopus</taxon>
    </lineage>
</organism>
<accession>I1CE56</accession>
<feature type="compositionally biased region" description="Basic and acidic residues" evidence="1">
    <location>
        <begin position="9"/>
        <end position="25"/>
    </location>
</feature>
<dbReference type="VEuPathDB" id="FungiDB:RO3G_11447"/>
<dbReference type="InParanoid" id="I1CE56"/>
<dbReference type="RefSeq" id="XP_067522132.1">
    <property type="nucleotide sequence ID" value="XM_067666031.1"/>
</dbReference>
<evidence type="ECO:0000313" key="2">
    <source>
        <dbReference type="EMBL" id="EIE86736.1"/>
    </source>
</evidence>
<gene>
    <name evidence="2" type="ORF">RO3G_11447</name>
</gene>
<name>I1CE56_RHIO9</name>
<dbReference type="EMBL" id="CH476740">
    <property type="protein sequence ID" value="EIE86736.1"/>
    <property type="molecule type" value="Genomic_DNA"/>
</dbReference>
<dbReference type="AlphaFoldDB" id="I1CE56"/>
<dbReference type="Proteomes" id="UP000009138">
    <property type="component" value="Unassembled WGS sequence"/>
</dbReference>
<evidence type="ECO:0000313" key="3">
    <source>
        <dbReference type="Proteomes" id="UP000009138"/>
    </source>
</evidence>
<evidence type="ECO:0000256" key="1">
    <source>
        <dbReference type="SAM" id="MobiDB-lite"/>
    </source>
</evidence>